<dbReference type="AlphaFoldDB" id="A0A444IQW0"/>
<reference evidence="1 2" key="1">
    <citation type="submission" date="2017-01" db="EMBL/GenBank/DDBJ databases">
        <title>The cable genome- insights into the physiology and evolution of filamentous bacteria capable of sulfide oxidation via long distance electron transfer.</title>
        <authorList>
            <person name="Schreiber L."/>
            <person name="Bjerg J.T."/>
            <person name="Boggild A."/>
            <person name="Van De Vossenberg J."/>
            <person name="Meysman F."/>
            <person name="Nielsen L.P."/>
            <person name="Schramm A."/>
            <person name="Kjeldsen K.U."/>
        </authorList>
    </citation>
    <scope>NUCLEOTIDE SEQUENCE [LARGE SCALE GENOMIC DNA]</scope>
    <source>
        <strain evidence="1">MCF</strain>
    </source>
</reference>
<evidence type="ECO:0000313" key="2">
    <source>
        <dbReference type="Proteomes" id="UP000287853"/>
    </source>
</evidence>
<accession>A0A444IQW0</accession>
<comment type="caution">
    <text evidence="1">The sequence shown here is derived from an EMBL/GenBank/DDBJ whole genome shotgun (WGS) entry which is preliminary data.</text>
</comment>
<organism evidence="1 2">
    <name type="scientific">Candidatus Electrothrix aarhusensis</name>
    <dbReference type="NCBI Taxonomy" id="1859131"/>
    <lineage>
        <taxon>Bacteria</taxon>
        <taxon>Pseudomonadati</taxon>
        <taxon>Thermodesulfobacteriota</taxon>
        <taxon>Desulfobulbia</taxon>
        <taxon>Desulfobulbales</taxon>
        <taxon>Desulfobulbaceae</taxon>
        <taxon>Candidatus Electrothrix</taxon>
    </lineage>
</organism>
<evidence type="ECO:0000313" key="1">
    <source>
        <dbReference type="EMBL" id="RWX43248.1"/>
    </source>
</evidence>
<protein>
    <submittedName>
        <fullName evidence="1">Uncharacterized protein</fullName>
    </submittedName>
</protein>
<sequence length="643" mass="73130">MRMDSPQTPYKIESQPDVPQSYYELMNAMQRVYNIGLYYPIGHTMADQAIGHFLSAVKKNADKKSGCLHFGVKEHALSLQKNELNTKLPAVKTFYDMFSALHITSIDIHRDIKADEARLFFGEIISQNTKIRACRDFSKMIITELPETVKIRQINFVSGDAVDTGGESKDTSRPTLEYLLSSLMERGIPEEMLSICRQLLESVQDTLEKRQLDNSALTSVTWEDVERLLFGLAEFIQSSHKDGSEKPLEERYNIDALIAILTALDDPNADAQSKQAVKKAVNLLIDVTKGPVPETQEDAPQSDKSLRPRDRVDISIGELKQEILTLERHHIAVPLFQNTRSEQLSVLMVMLRTPLHVRALLNIQRAFLDCFVTALATNEWQILLQGTWQLFKALDRERLHFILVIFLQAFRFSPHTSSLMFIRDICRQLTDDELVTFWPFLVNELLVEGTEKEPGIFLELCTVAGSLSEQNMRAAIPCLKILDALAERKIAANIFLSHPPALHFFFILMLESSQGGYFCKKIINGLREHPFGWLDQAVSPLLESDSEEDQRFIVNLFQQDDPANPDAALKREGATIIVERLQILPLEQRKEPWVAESIVALSRVRLLGAYSFLIEIGRDKQFLLIAKWPKLARIAALKALKNY</sequence>
<keyword evidence="2" id="KW-1185">Reference proteome</keyword>
<name>A0A444IQW0_9BACT</name>
<dbReference type="Proteomes" id="UP000287853">
    <property type="component" value="Unassembled WGS sequence"/>
</dbReference>
<proteinExistence type="predicted"/>
<gene>
    <name evidence="1" type="ORF">H206_03015</name>
</gene>
<dbReference type="EMBL" id="MTKO01000126">
    <property type="protein sequence ID" value="RWX43248.1"/>
    <property type="molecule type" value="Genomic_DNA"/>
</dbReference>